<proteinExistence type="predicted"/>
<evidence type="ECO:0000313" key="3">
    <source>
        <dbReference type="EMBL" id="MFB5681523.1"/>
    </source>
</evidence>
<dbReference type="PANTHER" id="PTHR45947:SF3">
    <property type="entry name" value="SULFOQUINOVOSYL TRANSFERASE SQD2"/>
    <property type="match status" value="1"/>
</dbReference>
<dbReference type="Pfam" id="PF00534">
    <property type="entry name" value="Glycos_transf_1"/>
    <property type="match status" value="1"/>
</dbReference>
<name>A0ABV5B758_9BACL</name>
<comment type="caution">
    <text evidence="3">The sequence shown here is derived from an EMBL/GenBank/DDBJ whole genome shotgun (WGS) entry which is preliminary data.</text>
</comment>
<protein>
    <submittedName>
        <fullName evidence="3">Glycosyltransferase family 4 protein</fullName>
    </submittedName>
</protein>
<sequence length="403" mass="45955">MTSNPDSKRRLKIVQVISPSAQPLPSHKGGTEKAVYELTEELVRRGHDITLFAPPGSRSRAKLITYPANLTHEGLADFVLNRLPRDVDVIHDHSFRSSLGLRKPSVPTVCTIHLPVKQQVEHPVYVSKRARQLMGNNRGYCVYNGINPDEYEYSAEKHDYLLFLGRIIRNKGILQALDIAEKTGKRLIIAGPIKAPSFFKKEVEPRIARNPKIRFVGAVNGKEKQKLLKHAQCLLFPILWEEPFGFVMVEALACGTPVLALKKGAVSEVLSGFPQLICNSVDEMIQKIKRPDYPAPSALRKYVVNRFTNKKMTDEYLKIYHEVMAGRNVTAKRRLTAKRKITAKRNVVSKRKLSAKRSMKVNRKVPVSRKLRTKRKLSDKLSMTARRIRSVRWKLTAKRRTKR</sequence>
<dbReference type="CDD" id="cd03802">
    <property type="entry name" value="GT4_AviGT4-like"/>
    <property type="match status" value="1"/>
</dbReference>
<dbReference type="InterPro" id="IPR001296">
    <property type="entry name" value="Glyco_trans_1"/>
</dbReference>
<dbReference type="Gene3D" id="3.40.50.2000">
    <property type="entry name" value="Glycogen Phosphorylase B"/>
    <property type="match status" value="2"/>
</dbReference>
<dbReference type="RefSeq" id="WP_375525310.1">
    <property type="nucleotide sequence ID" value="NZ_JBHILM010000011.1"/>
</dbReference>
<dbReference type="SUPFAM" id="SSF53756">
    <property type="entry name" value="UDP-Glycosyltransferase/glycogen phosphorylase"/>
    <property type="match status" value="1"/>
</dbReference>
<evidence type="ECO:0000259" key="2">
    <source>
        <dbReference type="Pfam" id="PF13439"/>
    </source>
</evidence>
<reference evidence="3 4" key="1">
    <citation type="submission" date="2024-09" db="EMBL/GenBank/DDBJ databases">
        <authorList>
            <person name="Ruan L."/>
        </authorList>
    </citation>
    <scope>NUCLEOTIDE SEQUENCE [LARGE SCALE GENOMIC DNA]</scope>
    <source>
        <strain evidence="3 4">D33</strain>
    </source>
</reference>
<accession>A0ABV5B758</accession>
<dbReference type="InterPro" id="IPR050194">
    <property type="entry name" value="Glycosyltransferase_grp1"/>
</dbReference>
<evidence type="ECO:0000313" key="4">
    <source>
        <dbReference type="Proteomes" id="UP001580407"/>
    </source>
</evidence>
<dbReference type="Proteomes" id="UP001580407">
    <property type="component" value="Unassembled WGS sequence"/>
</dbReference>
<evidence type="ECO:0000259" key="1">
    <source>
        <dbReference type="Pfam" id="PF00534"/>
    </source>
</evidence>
<dbReference type="PANTHER" id="PTHR45947">
    <property type="entry name" value="SULFOQUINOVOSYL TRANSFERASE SQD2"/>
    <property type="match status" value="1"/>
</dbReference>
<feature type="domain" description="Glycosyltransferase subfamily 4-like N-terminal" evidence="2">
    <location>
        <begin position="29"/>
        <end position="121"/>
    </location>
</feature>
<dbReference type="Pfam" id="PF13439">
    <property type="entry name" value="Glyco_transf_4"/>
    <property type="match status" value="1"/>
</dbReference>
<keyword evidence="4" id="KW-1185">Reference proteome</keyword>
<gene>
    <name evidence="3" type="ORF">ACE3NQ_11420</name>
</gene>
<feature type="domain" description="Glycosyl transferase family 1" evidence="1">
    <location>
        <begin position="155"/>
        <end position="271"/>
    </location>
</feature>
<dbReference type="EMBL" id="JBHILM010000011">
    <property type="protein sequence ID" value="MFB5681523.1"/>
    <property type="molecule type" value="Genomic_DNA"/>
</dbReference>
<dbReference type="InterPro" id="IPR028098">
    <property type="entry name" value="Glyco_trans_4-like_N"/>
</dbReference>
<organism evidence="3 4">
    <name type="scientific">Paenibacillus terreus</name>
    <dbReference type="NCBI Taxonomy" id="1387834"/>
    <lineage>
        <taxon>Bacteria</taxon>
        <taxon>Bacillati</taxon>
        <taxon>Bacillota</taxon>
        <taxon>Bacilli</taxon>
        <taxon>Bacillales</taxon>
        <taxon>Paenibacillaceae</taxon>
        <taxon>Paenibacillus</taxon>
    </lineage>
</organism>